<feature type="non-terminal residue" evidence="1">
    <location>
        <position position="233"/>
    </location>
</feature>
<sequence>MGALSAIRFPNLQSLLLQDIYLNTLQILLPAFTPARHCLTLFLTGLCLKVNMLQSDELGGGQAQQSEQDRAADLCTILQPYSLDTLTLGEHSEREVWLRGAASHTLLKGLPTLKTLKLHNWIFELSEWEDLTRPRAARENPQEYPFAALENLYMASAKIRCQYLDVVEEMVTSHPLRRVVLGGVYQTLTSSQTYNRSLEESIVVESLQHLVPEFQLVDKDCFPEFDWARWRLW</sequence>
<reference evidence="2" key="1">
    <citation type="journal article" date="2014" name="Genome Announc.">
        <title>Draft genome sequence of the plant-pathogenic soil fungus Rhizoctonia solani anastomosis group 3 strain Rhs1AP.</title>
        <authorList>
            <person name="Cubeta M.A."/>
            <person name="Thomas E."/>
            <person name="Dean R.A."/>
            <person name="Jabaji S."/>
            <person name="Neate S.M."/>
            <person name="Tavantzis S."/>
            <person name="Toda T."/>
            <person name="Vilgalys R."/>
            <person name="Bharathan N."/>
            <person name="Fedorova-Abrams N."/>
            <person name="Pakala S.B."/>
            <person name="Pakala S.M."/>
            <person name="Zafar N."/>
            <person name="Joardar V."/>
            <person name="Losada L."/>
            <person name="Nierman W.C."/>
        </authorList>
    </citation>
    <scope>NUCLEOTIDE SEQUENCE [LARGE SCALE GENOMIC DNA]</scope>
    <source>
        <strain evidence="2">AG-3</strain>
    </source>
</reference>
<proteinExistence type="predicted"/>
<organism evidence="1 2">
    <name type="scientific">Rhizoctonia solani AG-3 Rhs1AP</name>
    <dbReference type="NCBI Taxonomy" id="1086054"/>
    <lineage>
        <taxon>Eukaryota</taxon>
        <taxon>Fungi</taxon>
        <taxon>Dikarya</taxon>
        <taxon>Basidiomycota</taxon>
        <taxon>Agaricomycotina</taxon>
        <taxon>Agaricomycetes</taxon>
        <taxon>Cantharellales</taxon>
        <taxon>Ceratobasidiaceae</taxon>
        <taxon>Rhizoctonia</taxon>
    </lineage>
</organism>
<dbReference type="AlphaFoldDB" id="X8J2B0"/>
<accession>X8J2B0</accession>
<protein>
    <submittedName>
        <fullName evidence="1">Uncharacterized protein</fullName>
    </submittedName>
</protein>
<dbReference type="Proteomes" id="UP000030108">
    <property type="component" value="Unassembled WGS sequence"/>
</dbReference>
<dbReference type="EMBL" id="JATN01000322">
    <property type="protein sequence ID" value="EUC56037.1"/>
    <property type="molecule type" value="Genomic_DNA"/>
</dbReference>
<name>X8J2B0_9AGAM</name>
<evidence type="ECO:0000313" key="2">
    <source>
        <dbReference type="Proteomes" id="UP000030108"/>
    </source>
</evidence>
<gene>
    <name evidence="1" type="ORF">RSOL_156250</name>
</gene>
<comment type="caution">
    <text evidence="1">The sequence shown here is derived from an EMBL/GenBank/DDBJ whole genome shotgun (WGS) entry which is preliminary data.</text>
</comment>
<evidence type="ECO:0000313" key="1">
    <source>
        <dbReference type="EMBL" id="EUC56037.1"/>
    </source>
</evidence>